<dbReference type="RefSeq" id="WP_376772660.1">
    <property type="nucleotide sequence ID" value="NZ_JACHJL010000011.1"/>
</dbReference>
<evidence type="ECO:0000313" key="1">
    <source>
        <dbReference type="EMBL" id="MBB5937452.1"/>
    </source>
</evidence>
<keyword evidence="2" id="KW-1185">Reference proteome</keyword>
<dbReference type="AlphaFoldDB" id="A0A7W9QDX9"/>
<sequence length="59" mass="6583">MGCCWAGTGGGRPGPPIERPTAREHFLTARWGMHNTFFGRQTYLPNNHPQGPLHRAELV</sequence>
<dbReference type="InterPro" id="IPR018644">
    <property type="entry name" value="DUF2071"/>
</dbReference>
<protein>
    <submittedName>
        <fullName evidence="1">Uncharacterized protein YqjF (DUF2071 family)</fullName>
    </submittedName>
</protein>
<organism evidence="1 2">
    <name type="scientific">Streptomyces zagrosensis</name>
    <dbReference type="NCBI Taxonomy" id="1042984"/>
    <lineage>
        <taxon>Bacteria</taxon>
        <taxon>Bacillati</taxon>
        <taxon>Actinomycetota</taxon>
        <taxon>Actinomycetes</taxon>
        <taxon>Kitasatosporales</taxon>
        <taxon>Streptomycetaceae</taxon>
        <taxon>Streptomyces</taxon>
    </lineage>
</organism>
<dbReference type="Proteomes" id="UP000588098">
    <property type="component" value="Unassembled WGS sequence"/>
</dbReference>
<name>A0A7W9QDX9_9ACTN</name>
<evidence type="ECO:0000313" key="2">
    <source>
        <dbReference type="Proteomes" id="UP000588098"/>
    </source>
</evidence>
<comment type="caution">
    <text evidence="1">The sequence shown here is derived from an EMBL/GenBank/DDBJ whole genome shotgun (WGS) entry which is preliminary data.</text>
</comment>
<dbReference type="Pfam" id="PF09844">
    <property type="entry name" value="DUF2071"/>
    <property type="match status" value="1"/>
</dbReference>
<accession>A0A7W9QDX9</accession>
<gene>
    <name evidence="1" type="ORF">FHS42_004531</name>
</gene>
<dbReference type="EMBL" id="JACHJL010000011">
    <property type="protein sequence ID" value="MBB5937452.1"/>
    <property type="molecule type" value="Genomic_DNA"/>
</dbReference>
<proteinExistence type="predicted"/>
<reference evidence="1 2" key="1">
    <citation type="submission" date="2020-08" db="EMBL/GenBank/DDBJ databases">
        <title>Genomic Encyclopedia of Type Strains, Phase III (KMG-III): the genomes of soil and plant-associated and newly described type strains.</title>
        <authorList>
            <person name="Whitman W."/>
        </authorList>
    </citation>
    <scope>NUCLEOTIDE SEQUENCE [LARGE SCALE GENOMIC DNA]</scope>
    <source>
        <strain evidence="1 2">CECT 8305</strain>
    </source>
</reference>